<evidence type="ECO:0000313" key="6">
    <source>
        <dbReference type="EMBL" id="OYD57939.1"/>
    </source>
</evidence>
<dbReference type="Gene3D" id="3.30.70.120">
    <property type="match status" value="1"/>
</dbReference>
<dbReference type="AlphaFoldDB" id="A0A235F9U6"/>
<feature type="binding site" evidence="5">
    <location>
        <position position="69"/>
    </location>
    <ligand>
        <name>a divalent metal cation</name>
        <dbReference type="ChEBI" id="CHEBI:60240"/>
        <label>1</label>
    </ligand>
</feature>
<dbReference type="InterPro" id="IPR036069">
    <property type="entry name" value="DUF34/NIF3_sf"/>
</dbReference>
<keyword evidence="7" id="KW-1185">Reference proteome</keyword>
<gene>
    <name evidence="6" type="ORF">CGZ90_08585</name>
</gene>
<dbReference type="InterPro" id="IPR017221">
    <property type="entry name" value="DUF34/NIF3_bac"/>
</dbReference>
<dbReference type="OrthoDB" id="9792792at2"/>
<dbReference type="GO" id="GO:0046872">
    <property type="term" value="F:metal ion binding"/>
    <property type="evidence" value="ECO:0007669"/>
    <property type="project" value="UniProtKB-UniRule"/>
</dbReference>
<dbReference type="FunFam" id="3.30.70.120:FF:000006">
    <property type="entry name" value="GTP cyclohydrolase 1 type 2 homolog"/>
    <property type="match status" value="1"/>
</dbReference>
<evidence type="ECO:0000256" key="2">
    <source>
        <dbReference type="ARBA" id="ARBA00022112"/>
    </source>
</evidence>
<comment type="similarity">
    <text evidence="1 4">Belongs to the GTP cyclohydrolase I type 2/NIF3 family.</text>
</comment>
<evidence type="ECO:0000256" key="1">
    <source>
        <dbReference type="ARBA" id="ARBA00006964"/>
    </source>
</evidence>
<dbReference type="PANTHER" id="PTHR13799:SF14">
    <property type="entry name" value="GTP CYCLOHYDROLASE 1 TYPE 2 HOMOLOG"/>
    <property type="match status" value="1"/>
</dbReference>
<sequence length="373" mass="40672">MTKWASVQHCISILESFAPKRYAYEGDPIGLQVGTLQKKTTKVMIALDVLEEVVDEAIEKKADLIIAHHPLMYIPLKRIDTSTAKGRTIQKLLQHDITVYAAHTNLDVAEGGVNDWLADALKLQNRAVLQSSYEEELLKLAVFVPASHAERVREALGNAGAGHIGQYSHCSFTTNGTGNFMPLEGSSPFIGKQGIMESVEEVKIETILPASILNKAVSAMLNAHPYEEAAYDIYPVNNPGQKLGIGQIGTLPSPMNLEELAAHVKNAFSLKAVRAVKGHDRPIQKIAVVGGDGNKFIKGAISKGADALITGDIYYHNAHDAMEEGLTVIDAGHNIEKIMKHGLQRVIDEGLKKDHYSTEVIVSEIHTDPFTFV</sequence>
<evidence type="ECO:0000313" key="7">
    <source>
        <dbReference type="Proteomes" id="UP000215059"/>
    </source>
</evidence>
<evidence type="ECO:0000256" key="4">
    <source>
        <dbReference type="PIRNR" id="PIRNR037489"/>
    </source>
</evidence>
<dbReference type="RefSeq" id="WP_094251972.1">
    <property type="nucleotide sequence ID" value="NZ_JBHLXL010000001.1"/>
</dbReference>
<dbReference type="FunFam" id="3.40.1390.30:FF:000001">
    <property type="entry name" value="GTP cyclohydrolase 1 type 2"/>
    <property type="match status" value="1"/>
</dbReference>
<evidence type="ECO:0000256" key="5">
    <source>
        <dbReference type="PIRSR" id="PIRSR602678-1"/>
    </source>
</evidence>
<dbReference type="NCBIfam" id="TIGR00486">
    <property type="entry name" value="YbgI_SA1388"/>
    <property type="match status" value="1"/>
</dbReference>
<dbReference type="Gene3D" id="3.40.1390.30">
    <property type="entry name" value="NIF3 (NGG1p interacting factor 3)-like"/>
    <property type="match status" value="1"/>
</dbReference>
<reference evidence="6 7" key="1">
    <citation type="submission" date="2017-07" db="EMBL/GenBank/DDBJ databases">
        <title>Fictibacillus sp. nov. GDSW-R2A3 Genome sequencing and assembly.</title>
        <authorList>
            <person name="Mayilraj S."/>
        </authorList>
    </citation>
    <scope>NUCLEOTIDE SEQUENCE [LARGE SCALE GENOMIC DNA]</scope>
    <source>
        <strain evidence="6 7">GDSW-R2A3</strain>
    </source>
</reference>
<dbReference type="PIRSF" id="PIRSF037489">
    <property type="entry name" value="UCP037489_NIF3_YqfO"/>
    <property type="match status" value="1"/>
</dbReference>
<dbReference type="PANTHER" id="PTHR13799">
    <property type="entry name" value="NGG1 INTERACTING FACTOR 3"/>
    <property type="match status" value="1"/>
</dbReference>
<feature type="binding site" evidence="5">
    <location>
        <position position="107"/>
    </location>
    <ligand>
        <name>a divalent metal cation</name>
        <dbReference type="ChEBI" id="CHEBI:60240"/>
        <label>1</label>
    </ligand>
</feature>
<feature type="binding site" evidence="5">
    <location>
        <position position="333"/>
    </location>
    <ligand>
        <name>a divalent metal cation</name>
        <dbReference type="ChEBI" id="CHEBI:60240"/>
        <label>1</label>
    </ligand>
</feature>
<dbReference type="GO" id="GO:0005737">
    <property type="term" value="C:cytoplasm"/>
    <property type="evidence" value="ECO:0007669"/>
    <property type="project" value="TreeGrafter"/>
</dbReference>
<dbReference type="Proteomes" id="UP000215059">
    <property type="component" value="Unassembled WGS sequence"/>
</dbReference>
<dbReference type="InterPro" id="IPR002678">
    <property type="entry name" value="DUF34/NIF3"/>
</dbReference>
<name>A0A235F9U6_9BACL</name>
<feature type="binding site" evidence="5">
    <location>
        <position position="68"/>
    </location>
    <ligand>
        <name>a divalent metal cation</name>
        <dbReference type="ChEBI" id="CHEBI:60240"/>
        <label>1</label>
    </ligand>
</feature>
<comment type="caution">
    <text evidence="6">The sequence shown here is derived from an EMBL/GenBank/DDBJ whole genome shotgun (WGS) entry which is preliminary data.</text>
</comment>
<feature type="binding site" evidence="5">
    <location>
        <position position="336"/>
    </location>
    <ligand>
        <name>a divalent metal cation</name>
        <dbReference type="ChEBI" id="CHEBI:60240"/>
        <label>1</label>
    </ligand>
</feature>
<proteinExistence type="inferred from homology"/>
<dbReference type="Pfam" id="PF01784">
    <property type="entry name" value="DUF34_NIF3"/>
    <property type="match status" value="1"/>
</dbReference>
<protein>
    <recommendedName>
        <fullName evidence="2 4">GTP cyclohydrolase 1 type 2 homolog</fullName>
    </recommendedName>
</protein>
<organism evidence="6 7">
    <name type="scientific">Fictibacillus aquaticus</name>
    <dbReference type="NCBI Taxonomy" id="2021314"/>
    <lineage>
        <taxon>Bacteria</taxon>
        <taxon>Bacillati</taxon>
        <taxon>Bacillota</taxon>
        <taxon>Bacilli</taxon>
        <taxon>Bacillales</taxon>
        <taxon>Fictibacillaceae</taxon>
        <taxon>Fictibacillus</taxon>
    </lineage>
</organism>
<accession>A0A235F9U6</accession>
<keyword evidence="3 4" id="KW-0479">Metal-binding</keyword>
<dbReference type="EMBL" id="NOII01000002">
    <property type="protein sequence ID" value="OYD57939.1"/>
    <property type="molecule type" value="Genomic_DNA"/>
</dbReference>
<evidence type="ECO:0000256" key="3">
    <source>
        <dbReference type="ARBA" id="ARBA00022723"/>
    </source>
</evidence>
<dbReference type="SUPFAM" id="SSF102705">
    <property type="entry name" value="NIF3 (NGG1p interacting factor 3)-like"/>
    <property type="match status" value="1"/>
</dbReference>
<dbReference type="InterPro" id="IPR015867">
    <property type="entry name" value="N-reg_PII/ATP_PRibTrfase_C"/>
</dbReference>